<dbReference type="PANTHER" id="PTHR43581:SF4">
    <property type="entry name" value="ATP_GTP PHOSPHATASE"/>
    <property type="match status" value="1"/>
</dbReference>
<organism evidence="2 3">
    <name type="scientific">Polyangium spumosum</name>
    <dbReference type="NCBI Taxonomy" id="889282"/>
    <lineage>
        <taxon>Bacteria</taxon>
        <taxon>Pseudomonadati</taxon>
        <taxon>Myxococcota</taxon>
        <taxon>Polyangia</taxon>
        <taxon>Polyangiales</taxon>
        <taxon>Polyangiaceae</taxon>
        <taxon>Polyangium</taxon>
    </lineage>
</organism>
<dbReference type="Pfam" id="PF13304">
    <property type="entry name" value="AAA_21"/>
    <property type="match status" value="1"/>
</dbReference>
<dbReference type="SUPFAM" id="SSF52540">
    <property type="entry name" value="P-loop containing nucleoside triphosphate hydrolases"/>
    <property type="match status" value="1"/>
</dbReference>
<name>A0A6N7PRR2_9BACT</name>
<dbReference type="AlphaFoldDB" id="A0A6N7PRR2"/>
<dbReference type="GO" id="GO:0016887">
    <property type="term" value="F:ATP hydrolysis activity"/>
    <property type="evidence" value="ECO:0007669"/>
    <property type="project" value="InterPro"/>
</dbReference>
<dbReference type="Pfam" id="PF13476">
    <property type="entry name" value="AAA_23"/>
    <property type="match status" value="1"/>
</dbReference>
<reference evidence="2 3" key="1">
    <citation type="submission" date="2019-10" db="EMBL/GenBank/DDBJ databases">
        <title>A soil myxobacterium in the family Polyangiaceae.</title>
        <authorList>
            <person name="Li Y."/>
            <person name="Wang J."/>
        </authorList>
    </citation>
    <scope>NUCLEOTIDE SEQUENCE [LARGE SCALE GENOMIC DNA]</scope>
    <source>
        <strain evidence="2 3">DSM 14734</strain>
    </source>
</reference>
<dbReference type="GO" id="GO:0005524">
    <property type="term" value="F:ATP binding"/>
    <property type="evidence" value="ECO:0007669"/>
    <property type="project" value="InterPro"/>
</dbReference>
<feature type="domain" description="AAA+ ATPase" evidence="1">
    <location>
        <begin position="21"/>
        <end position="313"/>
    </location>
</feature>
<evidence type="ECO:0000313" key="3">
    <source>
        <dbReference type="Proteomes" id="UP000440224"/>
    </source>
</evidence>
<dbReference type="InterPro" id="IPR003959">
    <property type="entry name" value="ATPase_AAA_core"/>
</dbReference>
<dbReference type="EMBL" id="WJIE01000006">
    <property type="protein sequence ID" value="MRG94738.1"/>
    <property type="molecule type" value="Genomic_DNA"/>
</dbReference>
<dbReference type="InterPro" id="IPR051396">
    <property type="entry name" value="Bact_Antivir_Def_Nuclease"/>
</dbReference>
<dbReference type="InterPro" id="IPR003593">
    <property type="entry name" value="AAA+_ATPase"/>
</dbReference>
<dbReference type="InterPro" id="IPR038729">
    <property type="entry name" value="Rad50/SbcC_AAA"/>
</dbReference>
<dbReference type="InterPro" id="IPR027417">
    <property type="entry name" value="P-loop_NTPase"/>
</dbReference>
<sequence length="340" mass="37091">MITSIDIHGLRGIREGKLEGLTPLVVLVGPNGSGKSTILDAMLIGASRRPASSAGYAVKRRSGMRHGARWLLYRGGDAPGRIRLGFADGAYRERELTWSDSNFLLPDKRALLAQRGFEGPYSAIHVRTEPVAAMFPHVCVFAADNEHEANDAHEAQTDGPTAWLADPRHGRPLHDLYSRLTEHGRRAALFELVQPLIPGLRVIEILTEHGDARLNLTFDDRSVPVVLAGDGIQALIRLGLELSTRQEGVVLLEEPEAHQHPAGIWSSASAIAAGVRSGLQIVLTTHSMELVDALLDVLLEDELDLLTVYRLKLDAGRLASSRFPGPDVLHARGEIETDLR</sequence>
<dbReference type="OrthoDB" id="5506694at2"/>
<dbReference type="Proteomes" id="UP000440224">
    <property type="component" value="Unassembled WGS sequence"/>
</dbReference>
<proteinExistence type="predicted"/>
<dbReference type="Gene3D" id="3.40.50.300">
    <property type="entry name" value="P-loop containing nucleotide triphosphate hydrolases"/>
    <property type="match status" value="2"/>
</dbReference>
<comment type="caution">
    <text evidence="2">The sequence shown here is derived from an EMBL/GenBank/DDBJ whole genome shotgun (WGS) entry which is preliminary data.</text>
</comment>
<protein>
    <submittedName>
        <fullName evidence="2">AAA family ATPase</fullName>
    </submittedName>
</protein>
<dbReference type="GO" id="GO:0006302">
    <property type="term" value="P:double-strand break repair"/>
    <property type="evidence" value="ECO:0007669"/>
    <property type="project" value="InterPro"/>
</dbReference>
<evidence type="ECO:0000313" key="2">
    <source>
        <dbReference type="EMBL" id="MRG94738.1"/>
    </source>
</evidence>
<dbReference type="PANTHER" id="PTHR43581">
    <property type="entry name" value="ATP/GTP PHOSPHATASE"/>
    <property type="match status" value="1"/>
</dbReference>
<accession>A0A6N7PRR2</accession>
<gene>
    <name evidence="2" type="ORF">GF068_22865</name>
</gene>
<dbReference type="SMART" id="SM00382">
    <property type="entry name" value="AAA"/>
    <property type="match status" value="1"/>
</dbReference>
<evidence type="ECO:0000259" key="1">
    <source>
        <dbReference type="SMART" id="SM00382"/>
    </source>
</evidence>
<keyword evidence="3" id="KW-1185">Reference proteome</keyword>